<keyword evidence="2" id="KW-0732">Signal</keyword>
<dbReference type="InterPro" id="IPR005151">
    <property type="entry name" value="Tail-specific_protease"/>
</dbReference>
<dbReference type="GO" id="GO:0004175">
    <property type="term" value="F:endopeptidase activity"/>
    <property type="evidence" value="ECO:0007669"/>
    <property type="project" value="TreeGrafter"/>
</dbReference>
<dbReference type="PANTHER" id="PTHR32060">
    <property type="entry name" value="TAIL-SPECIFIC PROTEASE"/>
    <property type="match status" value="1"/>
</dbReference>
<name>A0A316HEL1_9SPHI</name>
<dbReference type="Gene3D" id="3.30.750.170">
    <property type="match status" value="1"/>
</dbReference>
<protein>
    <submittedName>
        <fullName evidence="4">Peptidase S41-like protein</fullName>
    </submittedName>
</protein>
<dbReference type="PANTHER" id="PTHR32060:SF30">
    <property type="entry name" value="CARBOXY-TERMINAL PROCESSING PROTEASE CTPA"/>
    <property type="match status" value="1"/>
</dbReference>
<feature type="chain" id="PRO_5016347342" evidence="2">
    <location>
        <begin position="18"/>
        <end position="515"/>
    </location>
</feature>
<dbReference type="GO" id="GO:0030288">
    <property type="term" value="C:outer membrane-bounded periplasmic space"/>
    <property type="evidence" value="ECO:0007669"/>
    <property type="project" value="TreeGrafter"/>
</dbReference>
<organism evidence="4 5">
    <name type="scientific">Mucilaginibacter oryzae</name>
    <dbReference type="NCBI Taxonomy" id="468058"/>
    <lineage>
        <taxon>Bacteria</taxon>
        <taxon>Pseudomonadati</taxon>
        <taxon>Bacteroidota</taxon>
        <taxon>Sphingobacteriia</taxon>
        <taxon>Sphingobacteriales</taxon>
        <taxon>Sphingobacteriaceae</taxon>
        <taxon>Mucilaginibacter</taxon>
    </lineage>
</organism>
<dbReference type="PROSITE" id="PS51257">
    <property type="entry name" value="PROKAR_LIPOPROTEIN"/>
    <property type="match status" value="1"/>
</dbReference>
<gene>
    <name evidence="4" type="ORF">LX99_00117</name>
</gene>
<dbReference type="PROSITE" id="PS50106">
    <property type="entry name" value="PDZ"/>
    <property type="match status" value="1"/>
</dbReference>
<evidence type="ECO:0000256" key="1">
    <source>
        <dbReference type="SAM" id="MobiDB-lite"/>
    </source>
</evidence>
<evidence type="ECO:0000313" key="4">
    <source>
        <dbReference type="EMBL" id="PWK79659.1"/>
    </source>
</evidence>
<feature type="region of interest" description="Disordered" evidence="1">
    <location>
        <begin position="24"/>
        <end position="43"/>
    </location>
</feature>
<feature type="signal peptide" evidence="2">
    <location>
        <begin position="1"/>
        <end position="17"/>
    </location>
</feature>
<dbReference type="InterPro" id="IPR001478">
    <property type="entry name" value="PDZ"/>
</dbReference>
<evidence type="ECO:0000259" key="3">
    <source>
        <dbReference type="PROSITE" id="PS50106"/>
    </source>
</evidence>
<dbReference type="EMBL" id="QGHA01000001">
    <property type="protein sequence ID" value="PWK79659.1"/>
    <property type="molecule type" value="Genomic_DNA"/>
</dbReference>
<dbReference type="RefSeq" id="WP_109605460.1">
    <property type="nucleotide sequence ID" value="NZ_QGHA01000001.1"/>
</dbReference>
<dbReference type="Proteomes" id="UP000245678">
    <property type="component" value="Unassembled WGS sequence"/>
</dbReference>
<dbReference type="SUPFAM" id="SSF50156">
    <property type="entry name" value="PDZ domain-like"/>
    <property type="match status" value="1"/>
</dbReference>
<keyword evidence="5" id="KW-1185">Reference proteome</keyword>
<dbReference type="Pfam" id="PF03572">
    <property type="entry name" value="Peptidase_S41"/>
    <property type="match status" value="1"/>
</dbReference>
<sequence length="515" mass="57028">MRKIFYFLAVFSLFSLAACKKDKPGGGTNNNNNTDDGSAPPATGTLLDKIRDSVYLYPKETYLWYNQLPTYKDFQPRNYVSADTITGLSTEVDKLSQYAINPATNRAYEYYDASGTAKYSFIDNGEVSSELGGNGGDFGFSVFYPSRSDLRIKYVYPGSPADVMGVKRGYQITKINGRTNLAYDDGGSTTQFVIKAYAYSKTISMTLTKYDGTSMDVTLNTANYTINPVITYKTLDAGQGKKAGYMVFNSFTDKSNAGPKILEALNSFSGLSDLIIDLRYNGGGSVETAEYFDNLLVPSAKNGTRMYTAYFNDKLTNDNYTLFKKRYNIPDGFFSVNNQTVNFQKEGSFNFSRIIFLVGSGTASASELTINNLLALSNLDVELIGDQTYGKPVGFYGIDINKYQLYMPMFATRNASNNGDYYDGMTPGTGVYKGKIADDDLTKDFGDPTENLVSQALYYIANGKYKTTSTQIQSLASSSTSLMTTEQKRTMAQKFDQSKIKGLMLKTPAEFKKRK</sequence>
<dbReference type="Gene3D" id="3.90.226.10">
    <property type="entry name" value="2-enoyl-CoA Hydratase, Chain A, domain 1"/>
    <property type="match status" value="1"/>
</dbReference>
<proteinExistence type="predicted"/>
<dbReference type="GO" id="GO:0007165">
    <property type="term" value="P:signal transduction"/>
    <property type="evidence" value="ECO:0007669"/>
    <property type="project" value="TreeGrafter"/>
</dbReference>
<reference evidence="4 5" key="1">
    <citation type="submission" date="2018-05" db="EMBL/GenBank/DDBJ databases">
        <title>Genomic Encyclopedia of Archaeal and Bacterial Type Strains, Phase II (KMG-II): from individual species to whole genera.</title>
        <authorList>
            <person name="Goeker M."/>
        </authorList>
    </citation>
    <scope>NUCLEOTIDE SEQUENCE [LARGE SCALE GENOMIC DNA]</scope>
    <source>
        <strain evidence="4 5">DSM 19975</strain>
    </source>
</reference>
<dbReference type="GO" id="GO:0008236">
    <property type="term" value="F:serine-type peptidase activity"/>
    <property type="evidence" value="ECO:0007669"/>
    <property type="project" value="InterPro"/>
</dbReference>
<dbReference type="InterPro" id="IPR036034">
    <property type="entry name" value="PDZ_sf"/>
</dbReference>
<dbReference type="SUPFAM" id="SSF52096">
    <property type="entry name" value="ClpP/crotonase"/>
    <property type="match status" value="1"/>
</dbReference>
<dbReference type="GO" id="GO:0006508">
    <property type="term" value="P:proteolysis"/>
    <property type="evidence" value="ECO:0007669"/>
    <property type="project" value="InterPro"/>
</dbReference>
<accession>A0A316HEL1</accession>
<dbReference type="AlphaFoldDB" id="A0A316HEL1"/>
<dbReference type="InterPro" id="IPR029045">
    <property type="entry name" value="ClpP/crotonase-like_dom_sf"/>
</dbReference>
<evidence type="ECO:0000256" key="2">
    <source>
        <dbReference type="SAM" id="SignalP"/>
    </source>
</evidence>
<dbReference type="Gene3D" id="2.30.42.10">
    <property type="match status" value="1"/>
</dbReference>
<feature type="domain" description="PDZ" evidence="3">
    <location>
        <begin position="126"/>
        <end position="185"/>
    </location>
</feature>
<evidence type="ECO:0000313" key="5">
    <source>
        <dbReference type="Proteomes" id="UP000245678"/>
    </source>
</evidence>
<comment type="caution">
    <text evidence="4">The sequence shown here is derived from an EMBL/GenBank/DDBJ whole genome shotgun (WGS) entry which is preliminary data.</text>
</comment>